<dbReference type="Gene3D" id="3.90.79.10">
    <property type="entry name" value="Nucleoside Triphosphate Pyrophosphohydrolase"/>
    <property type="match status" value="1"/>
</dbReference>
<evidence type="ECO:0000313" key="2">
    <source>
        <dbReference type="EMBL" id="RDL38764.1"/>
    </source>
</evidence>
<proteinExistence type="predicted"/>
<dbReference type="PANTHER" id="PTHR13622">
    <property type="entry name" value="THIAMIN PYROPHOSPHOKINASE"/>
    <property type="match status" value="1"/>
</dbReference>
<gene>
    <name evidence="2" type="ORF">BP5553_03104</name>
</gene>
<dbReference type="PROSITE" id="PS51462">
    <property type="entry name" value="NUDIX"/>
    <property type="match status" value="1"/>
</dbReference>
<dbReference type="CDD" id="cd03676">
    <property type="entry name" value="NUDIX_Tnr3_like"/>
    <property type="match status" value="1"/>
</dbReference>
<reference evidence="2 3" key="1">
    <citation type="journal article" date="2018" name="IMA Fungus">
        <title>IMA Genome-F 9: Draft genome sequence of Annulohypoxylon stygium, Aspergillus mulundensis, Berkeleyomyces basicola (syn. Thielaviopsis basicola), Ceratocystis smalleyi, two Cercospora beticola strains, Coleophoma cylindrospora, Fusarium fracticaudum, Phialophora cf. hyalina, and Morchella septimelata.</title>
        <authorList>
            <person name="Wingfield B.D."/>
            <person name="Bills G.F."/>
            <person name="Dong Y."/>
            <person name="Huang W."/>
            <person name="Nel W.J."/>
            <person name="Swalarsk-Parry B.S."/>
            <person name="Vaghefi N."/>
            <person name="Wilken P.M."/>
            <person name="An Z."/>
            <person name="de Beer Z.W."/>
            <person name="De Vos L."/>
            <person name="Chen L."/>
            <person name="Duong T.A."/>
            <person name="Gao Y."/>
            <person name="Hammerbacher A."/>
            <person name="Kikkert J.R."/>
            <person name="Li Y."/>
            <person name="Li H."/>
            <person name="Li K."/>
            <person name="Li Q."/>
            <person name="Liu X."/>
            <person name="Ma X."/>
            <person name="Naidoo K."/>
            <person name="Pethybridge S.J."/>
            <person name="Sun J."/>
            <person name="Steenkamp E.T."/>
            <person name="van der Nest M.A."/>
            <person name="van Wyk S."/>
            <person name="Wingfield M.J."/>
            <person name="Xiong C."/>
            <person name="Yue Q."/>
            <person name="Zhang X."/>
        </authorList>
    </citation>
    <scope>NUCLEOTIDE SEQUENCE [LARGE SCALE GENOMIC DNA]</scope>
    <source>
        <strain evidence="2 3">BP 5553</strain>
    </source>
</reference>
<dbReference type="PANTHER" id="PTHR13622:SF8">
    <property type="entry name" value="THIAMIN PYROPHOSPHOKINASE 1"/>
    <property type="match status" value="1"/>
</dbReference>
<dbReference type="InterPro" id="IPR015797">
    <property type="entry name" value="NUDIX_hydrolase-like_dom_sf"/>
</dbReference>
<feature type="domain" description="Nudix hydrolase" evidence="1">
    <location>
        <begin position="133"/>
        <end position="276"/>
    </location>
</feature>
<dbReference type="GO" id="GO:0044715">
    <property type="term" value="F:8-oxo-dGDP phosphatase activity"/>
    <property type="evidence" value="ECO:0007669"/>
    <property type="project" value="TreeGrafter"/>
</dbReference>
<dbReference type="EMBL" id="NPIC01000002">
    <property type="protein sequence ID" value="RDL38764.1"/>
    <property type="molecule type" value="Genomic_DNA"/>
</dbReference>
<dbReference type="OrthoDB" id="10261522at2759"/>
<evidence type="ECO:0000313" key="3">
    <source>
        <dbReference type="Proteomes" id="UP000254866"/>
    </source>
</evidence>
<name>A0A370TTD4_9HELO</name>
<dbReference type="AlphaFoldDB" id="A0A370TTD4"/>
<dbReference type="GeneID" id="43595953"/>
<dbReference type="STRING" id="2656787.A0A370TTD4"/>
<dbReference type="RefSeq" id="XP_031871420.1">
    <property type="nucleotide sequence ID" value="XM_032011727.1"/>
</dbReference>
<dbReference type="Pfam" id="PF00293">
    <property type="entry name" value="NUDIX"/>
    <property type="match status" value="1"/>
</dbReference>
<keyword evidence="3" id="KW-1185">Reference proteome</keyword>
<sequence length="311" mass="35145">MANAVSQPKGYLDLINAVDNVSYDFDFNTLYRLLLPNDPRPHGFILPSTVSEMPWTSDFIIDNNSRTVQLRGVSEGKDTASACNAAFQNTINIAIDKGLPMIQAKHSEMYKIMGANSFMYLERFTAPLFGIATRGAHMTAYVRTTDGLKIWVPRRSAHLFSYPDMLDTTVAGGIKADHSPFECILAEADEEASLPAGFVRQNARAVGVVTYVTRKEKSGLIHPDVLYVFDIELPETMAPKPQDDEVSEFYLWSVEEVKQAMLRREFKPNCSLVMIDFFVRHGIITQENEDDYVEIVSRLRRKLPVPTRPER</sequence>
<protein>
    <submittedName>
        <fullName evidence="2">Nudix protein</fullName>
    </submittedName>
</protein>
<evidence type="ECO:0000259" key="1">
    <source>
        <dbReference type="PROSITE" id="PS51462"/>
    </source>
</evidence>
<dbReference type="FunFam" id="3.90.79.10:FF:000019">
    <property type="entry name" value="Thiamin pyrophosphokinase, putative"/>
    <property type="match status" value="1"/>
</dbReference>
<dbReference type="SUPFAM" id="SSF55811">
    <property type="entry name" value="Nudix"/>
    <property type="match status" value="1"/>
</dbReference>
<dbReference type="Proteomes" id="UP000254866">
    <property type="component" value="Unassembled WGS sequence"/>
</dbReference>
<comment type="caution">
    <text evidence="2">The sequence shown here is derived from an EMBL/GenBank/DDBJ whole genome shotgun (WGS) entry which is preliminary data.</text>
</comment>
<dbReference type="InterPro" id="IPR000086">
    <property type="entry name" value="NUDIX_hydrolase_dom"/>
</dbReference>
<organism evidence="2 3">
    <name type="scientific">Venustampulla echinocandica</name>
    <dbReference type="NCBI Taxonomy" id="2656787"/>
    <lineage>
        <taxon>Eukaryota</taxon>
        <taxon>Fungi</taxon>
        <taxon>Dikarya</taxon>
        <taxon>Ascomycota</taxon>
        <taxon>Pezizomycotina</taxon>
        <taxon>Leotiomycetes</taxon>
        <taxon>Helotiales</taxon>
        <taxon>Pleuroascaceae</taxon>
        <taxon>Venustampulla</taxon>
    </lineage>
</organism>
<accession>A0A370TTD4</accession>